<evidence type="ECO:0000256" key="1">
    <source>
        <dbReference type="ARBA" id="ARBA00004141"/>
    </source>
</evidence>
<feature type="transmembrane region" description="Helical" evidence="8">
    <location>
        <begin position="107"/>
        <end position="134"/>
    </location>
</feature>
<keyword evidence="6 8" id="KW-1133">Transmembrane helix</keyword>
<feature type="transmembrane region" description="Helical" evidence="8">
    <location>
        <begin position="183"/>
        <end position="206"/>
    </location>
</feature>
<dbReference type="EMBL" id="CP051680">
    <property type="protein sequence ID" value="QJD81955.1"/>
    <property type="molecule type" value="Genomic_DNA"/>
</dbReference>
<dbReference type="InterPro" id="IPR004761">
    <property type="entry name" value="Spore_GerAB"/>
</dbReference>
<keyword evidence="3" id="KW-0813">Transport</keyword>
<keyword evidence="10" id="KW-1185">Reference proteome</keyword>
<dbReference type="GO" id="GO:0009847">
    <property type="term" value="P:spore germination"/>
    <property type="evidence" value="ECO:0007669"/>
    <property type="project" value="InterPro"/>
</dbReference>
<evidence type="ECO:0000256" key="7">
    <source>
        <dbReference type="ARBA" id="ARBA00023136"/>
    </source>
</evidence>
<dbReference type="GO" id="GO:0016020">
    <property type="term" value="C:membrane"/>
    <property type="evidence" value="ECO:0007669"/>
    <property type="project" value="UniProtKB-SubCell"/>
</dbReference>
<feature type="transmembrane region" description="Helical" evidence="8">
    <location>
        <begin position="218"/>
        <end position="241"/>
    </location>
</feature>
<feature type="transmembrane region" description="Helical" evidence="8">
    <location>
        <begin position="336"/>
        <end position="358"/>
    </location>
</feature>
<feature type="transmembrane region" description="Helical" evidence="8">
    <location>
        <begin position="306"/>
        <end position="324"/>
    </location>
</feature>
<dbReference type="Proteomes" id="UP000502248">
    <property type="component" value="Chromosome"/>
</dbReference>
<evidence type="ECO:0000256" key="4">
    <source>
        <dbReference type="ARBA" id="ARBA00022544"/>
    </source>
</evidence>
<keyword evidence="4" id="KW-0309">Germination</keyword>
<gene>
    <name evidence="9" type="ORF">HH215_01330</name>
</gene>
<keyword evidence="7 8" id="KW-0472">Membrane</keyword>
<dbReference type="Pfam" id="PF03845">
    <property type="entry name" value="Spore_permease"/>
    <property type="match status" value="1"/>
</dbReference>
<evidence type="ECO:0000256" key="2">
    <source>
        <dbReference type="ARBA" id="ARBA00007998"/>
    </source>
</evidence>
<evidence type="ECO:0000313" key="10">
    <source>
        <dbReference type="Proteomes" id="UP000502248"/>
    </source>
</evidence>
<name>A0A7Z2VFF4_9BACL</name>
<protein>
    <submittedName>
        <fullName evidence="9">GerAB/ArcD/ProY family transporter</fullName>
    </submittedName>
</protein>
<dbReference type="KEGG" id="cheb:HH215_01330"/>
<dbReference type="AlphaFoldDB" id="A0A7Z2VFF4"/>
<keyword evidence="5 8" id="KW-0812">Transmembrane</keyword>
<evidence type="ECO:0000256" key="8">
    <source>
        <dbReference type="SAM" id="Phobius"/>
    </source>
</evidence>
<comment type="similarity">
    <text evidence="2">Belongs to the amino acid-polyamine-organocation (APC) superfamily. Spore germination protein (SGP) (TC 2.A.3.9) family.</text>
</comment>
<reference evidence="9 10" key="1">
    <citation type="submission" date="2020-04" db="EMBL/GenBank/DDBJ databases">
        <title>Genome sequencing of novel species.</title>
        <authorList>
            <person name="Heo J."/>
            <person name="Kim S.-J."/>
            <person name="Kim J.-S."/>
            <person name="Hong S.-B."/>
            <person name="Kwon S.-W."/>
        </authorList>
    </citation>
    <scope>NUCLEOTIDE SEQUENCE [LARGE SCALE GENOMIC DNA]</scope>
    <source>
        <strain evidence="9 10">MFER-1</strain>
    </source>
</reference>
<feature type="transmembrane region" description="Helical" evidence="8">
    <location>
        <begin position="146"/>
        <end position="163"/>
    </location>
</feature>
<feature type="transmembrane region" description="Helical" evidence="8">
    <location>
        <begin position="39"/>
        <end position="58"/>
    </location>
</feature>
<feature type="transmembrane region" description="Helical" evidence="8">
    <location>
        <begin position="79"/>
        <end position="101"/>
    </location>
</feature>
<evidence type="ECO:0000256" key="3">
    <source>
        <dbReference type="ARBA" id="ARBA00022448"/>
    </source>
</evidence>
<evidence type="ECO:0000256" key="5">
    <source>
        <dbReference type="ARBA" id="ARBA00022692"/>
    </source>
</evidence>
<dbReference type="PANTHER" id="PTHR34975">
    <property type="entry name" value="SPORE GERMINATION PROTEIN A2"/>
    <property type="match status" value="1"/>
</dbReference>
<dbReference type="RefSeq" id="WP_169278260.1">
    <property type="nucleotide sequence ID" value="NZ_CP051680.1"/>
</dbReference>
<dbReference type="NCBIfam" id="TIGR00912">
    <property type="entry name" value="2A0309"/>
    <property type="match status" value="1"/>
</dbReference>
<comment type="subcellular location">
    <subcellularLocation>
        <location evidence="1">Membrane</location>
        <topology evidence="1">Multi-pass membrane protein</topology>
    </subcellularLocation>
</comment>
<proteinExistence type="inferred from homology"/>
<feature type="transmembrane region" description="Helical" evidence="8">
    <location>
        <begin position="12"/>
        <end position="33"/>
    </location>
</feature>
<dbReference type="PANTHER" id="PTHR34975:SF2">
    <property type="entry name" value="SPORE GERMINATION PROTEIN A2"/>
    <property type="match status" value="1"/>
</dbReference>
<evidence type="ECO:0000256" key="6">
    <source>
        <dbReference type="ARBA" id="ARBA00022989"/>
    </source>
</evidence>
<evidence type="ECO:0000313" key="9">
    <source>
        <dbReference type="EMBL" id="QJD81955.1"/>
    </source>
</evidence>
<sequence length="370" mass="40425">MIDMTLTSRQIFWMMISMQIIMTLLLTTAPAFQTAKQDAWISALIGTGIGCGIAYVCAKLNLMFPGKTLIEYSRVLVGKWLGGLVASLYLIFWISLFGLILQQFKMFILATILPFTPPYIIVLLLIGVVLYLTLHGVGAIARCCEVMGPIIVFGVLAPVLFAINRVDFDQLLPVFVDSGAFAIFKGALPTATFLGDCILMTVLLSFVGTKRKVVRHAVIGVLVSGMFTVLSVFACLLIFGYHVTQGYPYPFLIVVRSISLSGVIENLDAFLIAVWIMSVFVKLALYLFVSSYGTAQLIGIKSWVKLVWPIAAIGTIMALIPLNYVESSIIIPTKLFVPYTLPTLMSGLPLAMFIIAIIRRKKTGAASAGK</sequence>
<accession>A0A7Z2VFF4</accession>
<dbReference type="Gene3D" id="1.20.1740.10">
    <property type="entry name" value="Amino acid/polyamine transporter I"/>
    <property type="match status" value="1"/>
</dbReference>
<feature type="transmembrane region" description="Helical" evidence="8">
    <location>
        <begin position="269"/>
        <end position="294"/>
    </location>
</feature>
<organism evidence="9 10">
    <name type="scientific">Cohnella herbarum</name>
    <dbReference type="NCBI Taxonomy" id="2728023"/>
    <lineage>
        <taxon>Bacteria</taxon>
        <taxon>Bacillati</taxon>
        <taxon>Bacillota</taxon>
        <taxon>Bacilli</taxon>
        <taxon>Bacillales</taxon>
        <taxon>Paenibacillaceae</taxon>
        <taxon>Cohnella</taxon>
    </lineage>
</organism>